<accession>A0A520KVU3</accession>
<evidence type="ECO:0000313" key="1">
    <source>
        <dbReference type="EMBL" id="RZN66764.1"/>
    </source>
</evidence>
<dbReference type="Gene3D" id="3.40.50.1000">
    <property type="entry name" value="HAD superfamily/HAD-like"/>
    <property type="match status" value="1"/>
</dbReference>
<dbReference type="Pfam" id="PF00702">
    <property type="entry name" value="Hydrolase"/>
    <property type="match status" value="1"/>
</dbReference>
<reference evidence="1 2" key="1">
    <citation type="journal article" date="2019" name="Nat. Microbiol.">
        <title>Wide diversity of methane and short-chain alkane metabolisms in uncultured archaea.</title>
        <authorList>
            <person name="Borrel G."/>
            <person name="Adam P.S."/>
            <person name="McKay L.J."/>
            <person name="Chen L.X."/>
            <person name="Sierra-Garcia I.N."/>
            <person name="Sieber C.M."/>
            <person name="Letourneur Q."/>
            <person name="Ghozlane A."/>
            <person name="Andersen G.L."/>
            <person name="Li W.J."/>
            <person name="Hallam S.J."/>
            <person name="Muyzer G."/>
            <person name="de Oliveira V.M."/>
            <person name="Inskeep W.P."/>
            <person name="Banfield J.F."/>
            <person name="Gribaldo S."/>
        </authorList>
    </citation>
    <scope>NUCLEOTIDE SEQUENCE [LARGE SCALE GENOMIC DNA]</scope>
    <source>
        <strain evidence="1">NM1b</strain>
    </source>
</reference>
<dbReference type="AlphaFoldDB" id="A0A520KVU3"/>
<dbReference type="SFLD" id="SFLDS00003">
    <property type="entry name" value="Haloacid_Dehalogenase"/>
    <property type="match status" value="1"/>
</dbReference>
<name>A0A520KVU3_9EURY</name>
<organism evidence="1 2">
    <name type="scientific">Candidatus Methanolliviera hydrocarbonicum</name>
    <dbReference type="NCBI Taxonomy" id="2491085"/>
    <lineage>
        <taxon>Archaea</taxon>
        <taxon>Methanobacteriati</taxon>
        <taxon>Methanobacteriota</taxon>
        <taxon>Candidatus Methanoliparia</taxon>
        <taxon>Candidatus Methanoliparales</taxon>
        <taxon>Candidatus Methanollivieraceae</taxon>
        <taxon>Candidatus Methanolliviera</taxon>
    </lineage>
</organism>
<dbReference type="InterPro" id="IPR036412">
    <property type="entry name" value="HAD-like_sf"/>
</dbReference>
<dbReference type="SFLD" id="SFLDG01129">
    <property type="entry name" value="C1.5:_HAD__Beta-PGM__Phosphata"/>
    <property type="match status" value="1"/>
</dbReference>
<gene>
    <name evidence="1" type="ORF">EF807_08155</name>
</gene>
<proteinExistence type="predicted"/>
<evidence type="ECO:0000313" key="2">
    <source>
        <dbReference type="Proteomes" id="UP000320766"/>
    </source>
</evidence>
<dbReference type="Gene3D" id="1.10.150.240">
    <property type="entry name" value="Putative phosphatase, domain 2"/>
    <property type="match status" value="1"/>
</dbReference>
<dbReference type="InterPro" id="IPR023214">
    <property type="entry name" value="HAD_sf"/>
</dbReference>
<dbReference type="EMBL" id="RXIL01000152">
    <property type="protein sequence ID" value="RZN66764.1"/>
    <property type="molecule type" value="Genomic_DNA"/>
</dbReference>
<dbReference type="SUPFAM" id="SSF56784">
    <property type="entry name" value="HAD-like"/>
    <property type="match status" value="1"/>
</dbReference>
<protein>
    <recommendedName>
        <fullName evidence="3">HAD family phosphatase</fullName>
    </recommendedName>
</protein>
<dbReference type="InterPro" id="IPR023198">
    <property type="entry name" value="PGP-like_dom2"/>
</dbReference>
<sequence>MVIDFEREVGFIWDVDGVIVDSPHELAWRLTAEKWGVGEGRLDSRFYRDYVSGRPRYEGGNEILMRFGVYEHLGAGPDAEKEKVLEQYCTQKNELFRELVREGRFNVFGTSIAMVIEARTRGVMQAVASASKNAKSLLMQITSDWIFKVVRRRYDFIEEKNSLYSLFDVDASGLTGKDKSEIFAFAAQRLHELSGGKIRHYIVFEDAPSGIEACKKNRMFGIGIRRIGERSALVEAGADIVVDDLGKLSYDELKSAFLKIF</sequence>
<comment type="caution">
    <text evidence="1">The sequence shown here is derived from an EMBL/GenBank/DDBJ whole genome shotgun (WGS) entry which is preliminary data.</text>
</comment>
<evidence type="ECO:0008006" key="3">
    <source>
        <dbReference type="Google" id="ProtNLM"/>
    </source>
</evidence>
<dbReference type="Proteomes" id="UP000320766">
    <property type="component" value="Unassembled WGS sequence"/>
</dbReference>